<evidence type="ECO:0000313" key="3">
    <source>
        <dbReference type="Proteomes" id="UP000001514"/>
    </source>
</evidence>
<name>D8S0D8_SELML</name>
<gene>
    <name evidence="2" type="ORF">SELMODRAFT_416777</name>
</gene>
<dbReference type="Gramene" id="EFJ22036">
    <property type="protein sequence ID" value="EFJ22036"/>
    <property type="gene ID" value="SELMODRAFT_416777"/>
</dbReference>
<organism evidence="3">
    <name type="scientific">Selaginella moellendorffii</name>
    <name type="common">Spikemoss</name>
    <dbReference type="NCBI Taxonomy" id="88036"/>
    <lineage>
        <taxon>Eukaryota</taxon>
        <taxon>Viridiplantae</taxon>
        <taxon>Streptophyta</taxon>
        <taxon>Embryophyta</taxon>
        <taxon>Tracheophyta</taxon>
        <taxon>Lycopodiopsida</taxon>
        <taxon>Selaginellales</taxon>
        <taxon>Selaginellaceae</taxon>
        <taxon>Selaginella</taxon>
    </lineage>
</organism>
<dbReference type="InParanoid" id="D8S0D8"/>
<keyword evidence="1" id="KW-0732">Signal</keyword>
<dbReference type="AlphaFoldDB" id="D8S0D8"/>
<evidence type="ECO:0000313" key="2">
    <source>
        <dbReference type="EMBL" id="EFJ22036.1"/>
    </source>
</evidence>
<dbReference type="KEGG" id="smo:SELMODRAFT_416777"/>
<feature type="chain" id="PRO_5003122304" evidence="1">
    <location>
        <begin position="24"/>
        <end position="176"/>
    </location>
</feature>
<dbReference type="EMBL" id="GL377597">
    <property type="protein sequence ID" value="EFJ22036.1"/>
    <property type="molecule type" value="Genomic_DNA"/>
</dbReference>
<accession>D8S0D8</accession>
<sequence>MTQLFRFLLWMIFLLAMAHTCNAPPPQQGLFRFLLNNNRLTVAQVRELVGQVIQYVRGLGPLHEVRVGDTFSWVTTLAGNVVVSVQLRVMNEIWREDRDGICSIPSTRVVYQFGDMVDNVINMCHSILEELYNQDRWYGYVDVVLNAFGIEYQVQRDELFNINGDVKLFRDCNTMG</sequence>
<dbReference type="Proteomes" id="UP000001514">
    <property type="component" value="Unassembled WGS sequence"/>
</dbReference>
<dbReference type="HOGENOM" id="CLU_1761927_0_0_1"/>
<protein>
    <submittedName>
        <fullName evidence="2">Uncharacterized protein</fullName>
    </submittedName>
</protein>
<proteinExistence type="predicted"/>
<keyword evidence="3" id="KW-1185">Reference proteome</keyword>
<feature type="signal peptide" evidence="1">
    <location>
        <begin position="1"/>
        <end position="23"/>
    </location>
</feature>
<evidence type="ECO:0000256" key="1">
    <source>
        <dbReference type="SAM" id="SignalP"/>
    </source>
</evidence>
<reference evidence="2 3" key="1">
    <citation type="journal article" date="2011" name="Science">
        <title>The Selaginella genome identifies genetic changes associated with the evolution of vascular plants.</title>
        <authorList>
            <person name="Banks J.A."/>
            <person name="Nishiyama T."/>
            <person name="Hasebe M."/>
            <person name="Bowman J.L."/>
            <person name="Gribskov M."/>
            <person name="dePamphilis C."/>
            <person name="Albert V.A."/>
            <person name="Aono N."/>
            <person name="Aoyama T."/>
            <person name="Ambrose B.A."/>
            <person name="Ashton N.W."/>
            <person name="Axtell M.J."/>
            <person name="Barker E."/>
            <person name="Barker M.S."/>
            <person name="Bennetzen J.L."/>
            <person name="Bonawitz N.D."/>
            <person name="Chapple C."/>
            <person name="Cheng C."/>
            <person name="Correa L.G."/>
            <person name="Dacre M."/>
            <person name="DeBarry J."/>
            <person name="Dreyer I."/>
            <person name="Elias M."/>
            <person name="Engstrom E.M."/>
            <person name="Estelle M."/>
            <person name="Feng L."/>
            <person name="Finet C."/>
            <person name="Floyd S.K."/>
            <person name="Frommer W.B."/>
            <person name="Fujita T."/>
            <person name="Gramzow L."/>
            <person name="Gutensohn M."/>
            <person name="Harholt J."/>
            <person name="Hattori M."/>
            <person name="Heyl A."/>
            <person name="Hirai T."/>
            <person name="Hiwatashi Y."/>
            <person name="Ishikawa M."/>
            <person name="Iwata M."/>
            <person name="Karol K.G."/>
            <person name="Koehler B."/>
            <person name="Kolukisaoglu U."/>
            <person name="Kubo M."/>
            <person name="Kurata T."/>
            <person name="Lalonde S."/>
            <person name="Li K."/>
            <person name="Li Y."/>
            <person name="Litt A."/>
            <person name="Lyons E."/>
            <person name="Manning G."/>
            <person name="Maruyama T."/>
            <person name="Michael T.P."/>
            <person name="Mikami K."/>
            <person name="Miyazaki S."/>
            <person name="Morinaga S."/>
            <person name="Murata T."/>
            <person name="Mueller-Roeber B."/>
            <person name="Nelson D.R."/>
            <person name="Obara M."/>
            <person name="Oguri Y."/>
            <person name="Olmstead R.G."/>
            <person name="Onodera N."/>
            <person name="Petersen B.L."/>
            <person name="Pils B."/>
            <person name="Prigge M."/>
            <person name="Rensing S.A."/>
            <person name="Riano-Pachon D.M."/>
            <person name="Roberts A.W."/>
            <person name="Sato Y."/>
            <person name="Scheller H.V."/>
            <person name="Schulz B."/>
            <person name="Schulz C."/>
            <person name="Shakirov E.V."/>
            <person name="Shibagaki N."/>
            <person name="Shinohara N."/>
            <person name="Shippen D.E."/>
            <person name="Soerensen I."/>
            <person name="Sotooka R."/>
            <person name="Sugimoto N."/>
            <person name="Sugita M."/>
            <person name="Sumikawa N."/>
            <person name="Tanurdzic M."/>
            <person name="Theissen G."/>
            <person name="Ulvskov P."/>
            <person name="Wakazuki S."/>
            <person name="Weng J.K."/>
            <person name="Willats W.W."/>
            <person name="Wipf D."/>
            <person name="Wolf P.G."/>
            <person name="Yang L."/>
            <person name="Zimmer A.D."/>
            <person name="Zhu Q."/>
            <person name="Mitros T."/>
            <person name="Hellsten U."/>
            <person name="Loque D."/>
            <person name="Otillar R."/>
            <person name="Salamov A."/>
            <person name="Schmutz J."/>
            <person name="Shapiro H."/>
            <person name="Lindquist E."/>
            <person name="Lucas S."/>
            <person name="Rokhsar D."/>
            <person name="Grigoriev I.V."/>
        </authorList>
    </citation>
    <scope>NUCLEOTIDE SEQUENCE [LARGE SCALE GENOMIC DNA]</scope>
</reference>